<dbReference type="SUPFAM" id="SSF50118">
    <property type="entry name" value="Cell growth inhibitor/plasmid maintenance toxic component"/>
    <property type="match status" value="1"/>
</dbReference>
<sequence length="108" mass="12197">MQKYDVYYCELGNNLGSEQSGLRPCVILQNDKGNKYSPTTIVAPVTTATKKKLPTHCELRLEFVHGTVLLEQLRTVDKSRLIKYCGNIEDSQLQKKIDKLVKISLGLD</sequence>
<accession>A0A8S5M270</accession>
<dbReference type="InterPro" id="IPR003477">
    <property type="entry name" value="PemK-like"/>
</dbReference>
<dbReference type="GO" id="GO:0006402">
    <property type="term" value="P:mRNA catabolic process"/>
    <property type="evidence" value="ECO:0007669"/>
    <property type="project" value="TreeGrafter"/>
</dbReference>
<evidence type="ECO:0000313" key="1">
    <source>
        <dbReference type="EMBL" id="DAD76330.1"/>
    </source>
</evidence>
<organism evidence="1">
    <name type="scientific">Siphoviridae sp. ctxjx4</name>
    <dbReference type="NCBI Taxonomy" id="2826522"/>
    <lineage>
        <taxon>Viruses</taxon>
        <taxon>Duplodnaviria</taxon>
        <taxon>Heunggongvirae</taxon>
        <taxon>Uroviricota</taxon>
        <taxon>Caudoviricetes</taxon>
    </lineage>
</organism>
<dbReference type="GO" id="GO:0003677">
    <property type="term" value="F:DNA binding"/>
    <property type="evidence" value="ECO:0007669"/>
    <property type="project" value="InterPro"/>
</dbReference>
<name>A0A8S5M270_9CAUD</name>
<dbReference type="Gene3D" id="2.30.30.110">
    <property type="match status" value="1"/>
</dbReference>
<dbReference type="GO" id="GO:0004521">
    <property type="term" value="F:RNA endonuclease activity"/>
    <property type="evidence" value="ECO:0007669"/>
    <property type="project" value="TreeGrafter"/>
</dbReference>
<dbReference type="InterPro" id="IPR011067">
    <property type="entry name" value="Plasmid_toxin/cell-grow_inhib"/>
</dbReference>
<dbReference type="PANTHER" id="PTHR33988">
    <property type="entry name" value="ENDORIBONUCLEASE MAZF-RELATED"/>
    <property type="match status" value="1"/>
</dbReference>
<reference evidence="1" key="1">
    <citation type="journal article" date="2021" name="Proc. Natl. Acad. Sci. U.S.A.">
        <title>A Catalog of Tens of Thousands of Viruses from Human Metagenomes Reveals Hidden Associations with Chronic Diseases.</title>
        <authorList>
            <person name="Tisza M.J."/>
            <person name="Buck C.B."/>
        </authorList>
    </citation>
    <scope>NUCLEOTIDE SEQUENCE</scope>
    <source>
        <strain evidence="1">Ctxjx4</strain>
    </source>
</reference>
<protein>
    <submittedName>
        <fullName evidence="1">PemK-like protein</fullName>
    </submittedName>
</protein>
<dbReference type="PANTHER" id="PTHR33988:SF2">
    <property type="entry name" value="ENDORIBONUCLEASE MAZF"/>
    <property type="match status" value="1"/>
</dbReference>
<dbReference type="EMBL" id="BK014799">
    <property type="protein sequence ID" value="DAD76330.1"/>
    <property type="molecule type" value="Genomic_DNA"/>
</dbReference>
<proteinExistence type="predicted"/>
<dbReference type="GO" id="GO:0016075">
    <property type="term" value="P:rRNA catabolic process"/>
    <property type="evidence" value="ECO:0007669"/>
    <property type="project" value="TreeGrafter"/>
</dbReference>
<dbReference type="Pfam" id="PF02452">
    <property type="entry name" value="PemK_toxin"/>
    <property type="match status" value="1"/>
</dbReference>